<feature type="domain" description="FAD/NAD(P)-binding" evidence="1">
    <location>
        <begin position="10"/>
        <end position="74"/>
    </location>
</feature>
<dbReference type="AlphaFoldDB" id="A0A378MYV7"/>
<name>A0A378MYV7_MANHA</name>
<sequence length="80" mass="8660">MMELFLRFSHSENKDVKIAIVGGGATGIELSAELYHVVKNLNSYGFGKLNRASLKVTLIEAGPRLIPALPEKVSVSAFTN</sequence>
<dbReference type="Proteomes" id="UP000254802">
    <property type="component" value="Unassembled WGS sequence"/>
</dbReference>
<proteinExistence type="predicted"/>
<evidence type="ECO:0000313" key="3">
    <source>
        <dbReference type="Proteomes" id="UP000254802"/>
    </source>
</evidence>
<keyword evidence="2" id="KW-0560">Oxidoreductase</keyword>
<dbReference type="SUPFAM" id="SSF51905">
    <property type="entry name" value="FAD/NAD(P)-binding domain"/>
    <property type="match status" value="1"/>
</dbReference>
<evidence type="ECO:0000259" key="1">
    <source>
        <dbReference type="Pfam" id="PF07992"/>
    </source>
</evidence>
<dbReference type="Gene3D" id="3.50.50.100">
    <property type="match status" value="1"/>
</dbReference>
<reference evidence="2 3" key="1">
    <citation type="submission" date="2018-06" db="EMBL/GenBank/DDBJ databases">
        <authorList>
            <consortium name="Pathogen Informatics"/>
            <person name="Doyle S."/>
        </authorList>
    </citation>
    <scope>NUCLEOTIDE SEQUENCE [LARGE SCALE GENOMIC DNA]</scope>
    <source>
        <strain evidence="2 3">NCTC10638</strain>
    </source>
</reference>
<evidence type="ECO:0000313" key="2">
    <source>
        <dbReference type="EMBL" id="STY60706.1"/>
    </source>
</evidence>
<dbReference type="InterPro" id="IPR036188">
    <property type="entry name" value="FAD/NAD-bd_sf"/>
</dbReference>
<dbReference type="GO" id="GO:0016491">
    <property type="term" value="F:oxidoreductase activity"/>
    <property type="evidence" value="ECO:0007669"/>
    <property type="project" value="UniProtKB-KW"/>
</dbReference>
<organism evidence="2 3">
    <name type="scientific">Mannheimia haemolytica</name>
    <name type="common">Pasteurella haemolytica</name>
    <dbReference type="NCBI Taxonomy" id="75985"/>
    <lineage>
        <taxon>Bacteria</taxon>
        <taxon>Pseudomonadati</taxon>
        <taxon>Pseudomonadota</taxon>
        <taxon>Gammaproteobacteria</taxon>
        <taxon>Pasteurellales</taxon>
        <taxon>Pasteurellaceae</taxon>
        <taxon>Mannheimia</taxon>
    </lineage>
</organism>
<dbReference type="InterPro" id="IPR023753">
    <property type="entry name" value="FAD/NAD-binding_dom"/>
</dbReference>
<gene>
    <name evidence="2" type="primary">ndh_2</name>
    <name evidence="2" type="ORF">NCTC10638_01912</name>
</gene>
<accession>A0A378MYV7</accession>
<dbReference type="Pfam" id="PF07992">
    <property type="entry name" value="Pyr_redox_2"/>
    <property type="match status" value="1"/>
</dbReference>
<protein>
    <submittedName>
        <fullName evidence="2">NADH dehydrogenase</fullName>
        <ecNumber evidence="2">1.6.99.3</ecNumber>
    </submittedName>
</protein>
<dbReference type="EC" id="1.6.99.3" evidence="2"/>
<dbReference type="EMBL" id="UGPN01000002">
    <property type="protein sequence ID" value="STY60706.1"/>
    <property type="molecule type" value="Genomic_DNA"/>
</dbReference>